<dbReference type="Gene3D" id="3.40.50.2000">
    <property type="entry name" value="Glycogen Phosphorylase B"/>
    <property type="match status" value="2"/>
</dbReference>
<feature type="domain" description="Glycosyltransferase N-terminal" evidence="6">
    <location>
        <begin position="36"/>
        <end position="270"/>
    </location>
</feature>
<dbReference type="Pfam" id="PF00201">
    <property type="entry name" value="UDPGT"/>
    <property type="match status" value="1"/>
</dbReference>
<name>A0ABM2ZW64_GOSHI</name>
<keyword evidence="3 4" id="KW-0808">Transferase</keyword>
<dbReference type="PANTHER" id="PTHR48047">
    <property type="entry name" value="GLYCOSYLTRANSFERASE"/>
    <property type="match status" value="1"/>
</dbReference>
<comment type="similarity">
    <text evidence="1 4">Belongs to the UDP-glycosyltransferase family.</text>
</comment>
<protein>
    <recommendedName>
        <fullName evidence="5">Glycosyltransferase</fullName>
        <ecNumber evidence="5">2.4.1.-</ecNumber>
    </recommendedName>
</protein>
<evidence type="ECO:0000313" key="8">
    <source>
        <dbReference type="RefSeq" id="XP_040946883.1"/>
    </source>
</evidence>
<dbReference type="InterPro" id="IPR035595">
    <property type="entry name" value="UDP_glycos_trans_CS"/>
</dbReference>
<sequence length="509" mass="57421">MATITNNKSTYKKLNTPVFLPFHSQKIFTTMTQQLHIFFFPFMAHGHTIPFIDLAILFATKGVKSTIIATPSNAPHIKKVTHKANKLGYQIDTLVIKFPAVEAGLPDGCDDTDKVPSPDMMPKFFLAVEMLKQPLSDLLKQHCPHCLVADMFFPWTTEVAAMFKIPRIVFHGTCVFSLSAMEHVRLYQPHKSKETFTIPNFPGDDIKMTTAELQDYVKQETWRTKLFNDSKETESECFGVIVNSFYELESVYADHYTDFLGRRAWYVGPISLSTKGVINKAERGKQYSSIEEHECLKWLQSKDRNSVVYICFGSTTNFVDSQLMEIAKGLEASGQQFVWVVRKEKESNDEKGKENWLLEFEKRMEGKGLVIRGWAPQVLILENEAIGGFVTHCGWNSILVSVTAGVPVITWPVAAEQFYNEKLSVEVLKIGVGVGARKWKRLVGDFVKSEAIEKAVKEIMVGEKAMEMRNRAKRFADMAKKAVEDGGSSESHLNALIGELSSIAMKTCK</sequence>
<dbReference type="SUPFAM" id="SSF53756">
    <property type="entry name" value="UDP-Glycosyltransferase/glycogen phosphorylase"/>
    <property type="match status" value="1"/>
</dbReference>
<accession>A0ABM2ZW64</accession>
<evidence type="ECO:0000313" key="7">
    <source>
        <dbReference type="Proteomes" id="UP000818029"/>
    </source>
</evidence>
<dbReference type="InterPro" id="IPR002213">
    <property type="entry name" value="UDP_glucos_trans"/>
</dbReference>
<evidence type="ECO:0000259" key="6">
    <source>
        <dbReference type="Pfam" id="PF26168"/>
    </source>
</evidence>
<gene>
    <name evidence="8" type="primary">LOC121215969</name>
</gene>
<dbReference type="Pfam" id="PF26168">
    <property type="entry name" value="Glyco_transf_N"/>
    <property type="match status" value="1"/>
</dbReference>
<evidence type="ECO:0000256" key="2">
    <source>
        <dbReference type="ARBA" id="ARBA00022676"/>
    </source>
</evidence>
<organism evidence="7 8">
    <name type="scientific">Gossypium hirsutum</name>
    <name type="common">Upland cotton</name>
    <name type="synonym">Gossypium mexicanum</name>
    <dbReference type="NCBI Taxonomy" id="3635"/>
    <lineage>
        <taxon>Eukaryota</taxon>
        <taxon>Viridiplantae</taxon>
        <taxon>Streptophyta</taxon>
        <taxon>Embryophyta</taxon>
        <taxon>Tracheophyta</taxon>
        <taxon>Spermatophyta</taxon>
        <taxon>Magnoliopsida</taxon>
        <taxon>eudicotyledons</taxon>
        <taxon>Gunneridae</taxon>
        <taxon>Pentapetalae</taxon>
        <taxon>rosids</taxon>
        <taxon>malvids</taxon>
        <taxon>Malvales</taxon>
        <taxon>Malvaceae</taxon>
        <taxon>Malvoideae</taxon>
        <taxon>Gossypium</taxon>
    </lineage>
</organism>
<dbReference type="InterPro" id="IPR058980">
    <property type="entry name" value="Glyco_transf_N"/>
</dbReference>
<evidence type="ECO:0000256" key="3">
    <source>
        <dbReference type="ARBA" id="ARBA00022679"/>
    </source>
</evidence>
<keyword evidence="7" id="KW-1185">Reference proteome</keyword>
<dbReference type="PROSITE" id="PS00375">
    <property type="entry name" value="UDPGT"/>
    <property type="match status" value="1"/>
</dbReference>
<dbReference type="EC" id="2.4.1.-" evidence="5"/>
<evidence type="ECO:0000256" key="5">
    <source>
        <dbReference type="RuleBase" id="RU362057"/>
    </source>
</evidence>
<dbReference type="RefSeq" id="XP_040946883.1">
    <property type="nucleotide sequence ID" value="XM_041090949.1"/>
</dbReference>
<dbReference type="CDD" id="cd03784">
    <property type="entry name" value="GT1_Gtf-like"/>
    <property type="match status" value="1"/>
</dbReference>
<dbReference type="Proteomes" id="UP000818029">
    <property type="component" value="Chromosome D04"/>
</dbReference>
<dbReference type="PANTHER" id="PTHR48047:SF45">
    <property type="entry name" value="SCOPOLETIN GLUCOSYLTRANSFERASE-LIKE"/>
    <property type="match status" value="1"/>
</dbReference>
<evidence type="ECO:0000256" key="1">
    <source>
        <dbReference type="ARBA" id="ARBA00009995"/>
    </source>
</evidence>
<keyword evidence="2 4" id="KW-0328">Glycosyltransferase</keyword>
<reference evidence="7" key="1">
    <citation type="journal article" date="2020" name="Nat. Genet.">
        <title>Genomic diversifications of five Gossypium allopolyploid species and their impact on cotton improvement.</title>
        <authorList>
            <person name="Chen Z.J."/>
            <person name="Sreedasyam A."/>
            <person name="Ando A."/>
            <person name="Song Q."/>
            <person name="De Santiago L.M."/>
            <person name="Hulse-Kemp A.M."/>
            <person name="Ding M."/>
            <person name="Ye W."/>
            <person name="Kirkbride R.C."/>
            <person name="Jenkins J."/>
            <person name="Plott C."/>
            <person name="Lovell J."/>
            <person name="Lin Y.M."/>
            <person name="Vaughn R."/>
            <person name="Liu B."/>
            <person name="Simpson S."/>
            <person name="Scheffler B.E."/>
            <person name="Wen L."/>
            <person name="Saski C.A."/>
            <person name="Grover C.E."/>
            <person name="Hu G."/>
            <person name="Conover J.L."/>
            <person name="Carlson J.W."/>
            <person name="Shu S."/>
            <person name="Boston L.B."/>
            <person name="Williams M."/>
            <person name="Peterson D.G."/>
            <person name="McGee K."/>
            <person name="Jones D.C."/>
            <person name="Wendel J.F."/>
            <person name="Stelly D.M."/>
            <person name="Grimwood J."/>
            <person name="Schmutz J."/>
        </authorList>
    </citation>
    <scope>NUCLEOTIDE SEQUENCE [LARGE SCALE GENOMIC DNA]</scope>
    <source>
        <strain evidence="7">cv. TM-1</strain>
    </source>
</reference>
<reference evidence="8" key="2">
    <citation type="submission" date="2025-08" db="UniProtKB">
        <authorList>
            <consortium name="RefSeq"/>
        </authorList>
    </citation>
    <scope>IDENTIFICATION</scope>
</reference>
<evidence type="ECO:0000256" key="4">
    <source>
        <dbReference type="RuleBase" id="RU003718"/>
    </source>
</evidence>
<dbReference type="GeneID" id="121215969"/>
<proteinExistence type="inferred from homology"/>